<gene>
    <name evidence="2" type="ORF">EDB81DRAFT_862182</name>
</gene>
<evidence type="ECO:0000313" key="2">
    <source>
        <dbReference type="EMBL" id="KAH7115550.1"/>
    </source>
</evidence>
<dbReference type="AlphaFoldDB" id="A0A9P9IDJ8"/>
<dbReference type="PANTHER" id="PTHR38795">
    <property type="entry name" value="DUF6604 DOMAIN-CONTAINING PROTEIN"/>
    <property type="match status" value="1"/>
</dbReference>
<dbReference type="OrthoDB" id="5238236at2759"/>
<name>A0A9P9IDJ8_9HYPO</name>
<sequence>MIPPTFNAFSFLKGILIEGRRHETLDGKGHVRPEIREKAKNETIDSVTLSPAALIRKLALNIHAEIPDIVFNYFTMHNSAWTFLMELKEEFTRLLGVAFLQYIPTEDKLPYVVGYVFSTAAGRRGLTSDDKGEAVDAGIDAAAKVMRKFLEDGHGRVVKEQAETEVEPEELKDAEFGDLDPWRLDRLMTKIKKESQTRGGFGRGGAGEDCPMQ</sequence>
<keyword evidence="3" id="KW-1185">Reference proteome</keyword>
<reference evidence="2" key="1">
    <citation type="journal article" date="2021" name="Nat. Commun.">
        <title>Genetic determinants of endophytism in the Arabidopsis root mycobiome.</title>
        <authorList>
            <person name="Mesny F."/>
            <person name="Miyauchi S."/>
            <person name="Thiergart T."/>
            <person name="Pickel B."/>
            <person name="Atanasova L."/>
            <person name="Karlsson M."/>
            <person name="Huettel B."/>
            <person name="Barry K.W."/>
            <person name="Haridas S."/>
            <person name="Chen C."/>
            <person name="Bauer D."/>
            <person name="Andreopoulos W."/>
            <person name="Pangilinan J."/>
            <person name="LaButti K."/>
            <person name="Riley R."/>
            <person name="Lipzen A."/>
            <person name="Clum A."/>
            <person name="Drula E."/>
            <person name="Henrissat B."/>
            <person name="Kohler A."/>
            <person name="Grigoriev I.V."/>
            <person name="Martin F.M."/>
            <person name="Hacquard S."/>
        </authorList>
    </citation>
    <scope>NUCLEOTIDE SEQUENCE</scope>
    <source>
        <strain evidence="2">MPI-CAGE-AT-0147</strain>
    </source>
</reference>
<protein>
    <submittedName>
        <fullName evidence="2">Uncharacterized protein</fullName>
    </submittedName>
</protein>
<evidence type="ECO:0000313" key="3">
    <source>
        <dbReference type="Proteomes" id="UP000738349"/>
    </source>
</evidence>
<dbReference type="PANTHER" id="PTHR38795:SF1">
    <property type="entry name" value="DUF6604 DOMAIN-CONTAINING PROTEIN"/>
    <property type="match status" value="1"/>
</dbReference>
<feature type="region of interest" description="Disordered" evidence="1">
    <location>
        <begin position="193"/>
        <end position="213"/>
    </location>
</feature>
<dbReference type="EMBL" id="JAGMUV010000030">
    <property type="protein sequence ID" value="KAH7115550.1"/>
    <property type="molecule type" value="Genomic_DNA"/>
</dbReference>
<evidence type="ECO:0000256" key="1">
    <source>
        <dbReference type="SAM" id="MobiDB-lite"/>
    </source>
</evidence>
<organism evidence="2 3">
    <name type="scientific">Dactylonectria macrodidyma</name>
    <dbReference type="NCBI Taxonomy" id="307937"/>
    <lineage>
        <taxon>Eukaryota</taxon>
        <taxon>Fungi</taxon>
        <taxon>Dikarya</taxon>
        <taxon>Ascomycota</taxon>
        <taxon>Pezizomycotina</taxon>
        <taxon>Sordariomycetes</taxon>
        <taxon>Hypocreomycetidae</taxon>
        <taxon>Hypocreales</taxon>
        <taxon>Nectriaceae</taxon>
        <taxon>Dactylonectria</taxon>
    </lineage>
</organism>
<comment type="caution">
    <text evidence="2">The sequence shown here is derived from an EMBL/GenBank/DDBJ whole genome shotgun (WGS) entry which is preliminary data.</text>
</comment>
<dbReference type="Proteomes" id="UP000738349">
    <property type="component" value="Unassembled WGS sequence"/>
</dbReference>
<accession>A0A9P9IDJ8</accession>
<proteinExistence type="predicted"/>